<evidence type="ECO:0000313" key="4">
    <source>
        <dbReference type="Proteomes" id="UP000663881"/>
    </source>
</evidence>
<dbReference type="AlphaFoldDB" id="A0A819C2R1"/>
<protein>
    <recommendedName>
        <fullName evidence="1">GEVED domain-containing protein</fullName>
    </recommendedName>
</protein>
<evidence type="ECO:0000313" key="2">
    <source>
        <dbReference type="EMBL" id="CAF0948841.1"/>
    </source>
</evidence>
<dbReference type="OrthoDB" id="10017092at2759"/>
<proteinExistence type="predicted"/>
<dbReference type="EMBL" id="CAJOAY010001219">
    <property type="protein sequence ID" value="CAF3812233.1"/>
    <property type="molecule type" value="Genomic_DNA"/>
</dbReference>
<feature type="domain" description="GEVED" evidence="1">
    <location>
        <begin position="445"/>
        <end position="527"/>
    </location>
</feature>
<dbReference type="Proteomes" id="UP000663881">
    <property type="component" value="Unassembled WGS sequence"/>
</dbReference>
<dbReference type="Pfam" id="PF20009">
    <property type="entry name" value="GEVED"/>
    <property type="match status" value="3"/>
</dbReference>
<accession>A0A819C2R1</accession>
<evidence type="ECO:0000313" key="3">
    <source>
        <dbReference type="EMBL" id="CAF3812233.1"/>
    </source>
</evidence>
<reference evidence="3" key="1">
    <citation type="submission" date="2021-02" db="EMBL/GenBank/DDBJ databases">
        <authorList>
            <person name="Nowell W R."/>
        </authorList>
    </citation>
    <scope>NUCLEOTIDE SEQUENCE</scope>
</reference>
<organism evidence="3 4">
    <name type="scientific">Adineta steineri</name>
    <dbReference type="NCBI Taxonomy" id="433720"/>
    <lineage>
        <taxon>Eukaryota</taxon>
        <taxon>Metazoa</taxon>
        <taxon>Spiralia</taxon>
        <taxon>Gnathifera</taxon>
        <taxon>Rotifera</taxon>
        <taxon>Eurotatoria</taxon>
        <taxon>Bdelloidea</taxon>
        <taxon>Adinetida</taxon>
        <taxon>Adinetidae</taxon>
        <taxon>Adineta</taxon>
    </lineage>
</organism>
<dbReference type="InterPro" id="IPR045474">
    <property type="entry name" value="GEVED"/>
</dbReference>
<dbReference type="EMBL" id="CAJNON010000090">
    <property type="protein sequence ID" value="CAF0948841.1"/>
    <property type="molecule type" value="Genomic_DNA"/>
</dbReference>
<dbReference type="Proteomes" id="UP000663891">
    <property type="component" value="Unassembled WGS sequence"/>
</dbReference>
<gene>
    <name evidence="3" type="ORF">OKA104_LOCUS19133</name>
    <name evidence="2" type="ORF">VCS650_LOCUS11945</name>
</gene>
<feature type="domain" description="GEVED" evidence="1">
    <location>
        <begin position="623"/>
        <end position="706"/>
    </location>
</feature>
<feature type="domain" description="GEVED" evidence="1">
    <location>
        <begin position="812"/>
        <end position="895"/>
    </location>
</feature>
<comment type="caution">
    <text evidence="3">The sequence shown here is derived from an EMBL/GenBank/DDBJ whole genome shotgun (WGS) entry which is preliminary data.</text>
</comment>
<evidence type="ECO:0000259" key="1">
    <source>
        <dbReference type="Pfam" id="PF20009"/>
    </source>
</evidence>
<name>A0A819C2R1_9BILA</name>
<sequence>MVFTMYSSAAAQYEAAGVVPTTCSAAAAQYETTGMVATTYSSADEQYQSQGMFASTFGSVGEQYEASGMVATTSSSAGEQYAAKEVVAATCESDDKHSQGKRTKRTTYEPEDEYWEARKISMATCSSTDELAEPNGVVMTTCISSGEQSEGRDMIMTASHSVMETPGNQTVIHARTMLAETSAGTSYTEEWSAMTTATMTNEALVREKTETTATVNTASEAVERSGNMSAENIQVTKTVLAMKSTTIANGGQININLAPHNISIFDAFFLGDWTSERYRNTICENPLMGNILQLHILATMSDQCASENKTCTLKFQEQFKNNLTQLFNIPFTAQFADHRSTNLNMKLCSLTQMPVGVKSSSLIEDSSICFLNPARIILITMDGEQDTKIRDKTPTNITTNDYKSRQNNAITLYENSVNKLTIQLDCSQRTDHILIDDGCSLTYNIDVWIDLNDDGKFDESENRIYHRSLKPSQGRRGAYDLEMSIPQVNGKNIKTGQHRMLLSLLPSEDYRKICNKTDYDEMRQYTANIVSKATCEVASIPASNIINNISCSSNPGKIMSILINGEHGTYIRDRISSTNTVINNNDNQDKLGVTWFSDAMYLLRLYLDCSQRDNTDCNIAHHVNVWIDLNDDGKFDEFENRVHHRSSINNETSQIIYDLQIFIPMIDKINTKVGPHRMLISVIRSEVHQRKCGSTDYSDTKEYTLNVIPRKICADMTRHKYCLPGNLMCSADNSAIFSVKLFGEQSTMIDDEMTRCSPTNNYEDQSHLVVKLFENKVYALHIQLYCVVSWNNINSNVHDSSLIAKKCHSIHYVDAWIDLNNDGKFDDDQERFVHYDHVDSSVTKHSYDVNIAIPQIHQINNAVEPYRMRVILTSDQSNRKPCYNTGYGEARDYTVYILRAPY</sequence>